<dbReference type="EMBL" id="MN982394">
    <property type="protein sequence ID" value="QIJ56922.1"/>
    <property type="molecule type" value="Genomic_RNA"/>
</dbReference>
<reference evidence="3" key="1">
    <citation type="journal article" date="2020" name="Viruses">
        <title>New Viral Sequences Identified in the Flavescence Doree Phytoplasma Vector Scaphoideus titanus.</title>
        <authorList>
            <person name="Ottati S."/>
            <person name="Chiapello M."/>
            <person name="Galetto L."/>
            <person name="Bosco D."/>
            <person name="Marzachi C."/>
            <person name="Abba S."/>
        </authorList>
    </citation>
    <scope>NUCLEOTIDE SEQUENCE</scope>
    <source>
        <strain evidence="3">St_USA</strain>
    </source>
</reference>
<feature type="transmembrane region" description="Helical" evidence="2">
    <location>
        <begin position="176"/>
        <end position="196"/>
    </location>
</feature>
<evidence type="ECO:0000256" key="2">
    <source>
        <dbReference type="SAM" id="Phobius"/>
    </source>
</evidence>
<feature type="transmembrane region" description="Helical" evidence="2">
    <location>
        <begin position="568"/>
        <end position="585"/>
    </location>
</feature>
<proteinExistence type="predicted"/>
<feature type="transmembrane region" description="Helical" evidence="2">
    <location>
        <begin position="120"/>
        <end position="140"/>
    </location>
</feature>
<organism evidence="3">
    <name type="scientific">Scaphoideus titanus permutotetra-like virus 1</name>
    <dbReference type="NCBI Taxonomy" id="2716555"/>
    <lineage>
        <taxon>Viruses</taxon>
        <taxon>Riboviria</taxon>
        <taxon>Orthornavirae</taxon>
        <taxon>Permutotetraviridae</taxon>
    </lineage>
</organism>
<keyword evidence="2" id="KW-1133">Transmembrane helix</keyword>
<feature type="region of interest" description="Disordered" evidence="1">
    <location>
        <begin position="1"/>
        <end position="25"/>
    </location>
</feature>
<sequence length="586" mass="65957">MELEGSGEEQGLCGQSEASGGGPEEPARRWQQAFLMDCPVSLLTLFFCLDLLLLFYLLVMHLRTLTTVLSRNLMDLVKLGRLAPLYFIRAVMQLTHMPLICMRQSCVRLFKLIPIAPLPFWMVFLSLLLSWALGCILRIWRFGFWALLYCLRGPTLCIWWSLSACGCILSKRKQLIVALFFWVVLLSCMPPTLAGYEAHQDHPVALTRHFGRKKISPSLLMKDGGKALASALGTIIPSPGLFEYLTFWSASIEYGVTNFVPKWYLPLLPPHSWETVSVYINDPICPNKGSYYIGIHLVQETFWGRREFLCVYYPVHKFGVVSDVGDGLSGWANGKPISAVAAEPVDLKSPEPFVGVFSPNDGGAWCYSVVPYPVISRRLLFEYDPATAYQVPVLNDFCNHDSKGRCSFPSDNYVINQFACSTTWNQARLLTNTSFVLIGDGWSSYSPQPGAGSFRFLNIYNCTHFLITPNSSDIPLRLDFKPFASIYNLKDIQSVDLCGQTFLGLDEKELSLFDQIGEFVTGGVKDIYDWLVGFITGTLVGIFFRFVSLQMVQALSFAVLSRKLDRSLFLPVLFVSFVLCFFVQFS</sequence>
<accession>A0A6G7NRY6</accession>
<feature type="transmembrane region" description="Helical" evidence="2">
    <location>
        <begin position="38"/>
        <end position="59"/>
    </location>
</feature>
<keyword evidence="2" id="KW-0472">Membrane</keyword>
<feature type="transmembrane region" description="Helical" evidence="2">
    <location>
        <begin position="146"/>
        <end position="169"/>
    </location>
</feature>
<evidence type="ECO:0000313" key="3">
    <source>
        <dbReference type="EMBL" id="QIJ56922.1"/>
    </source>
</evidence>
<reference evidence="3" key="2">
    <citation type="submission" date="2020-01" db="EMBL/GenBank/DDBJ databases">
        <authorList>
            <person name="Abba' S."/>
        </authorList>
    </citation>
    <scope>NUCLEOTIDE SEQUENCE</scope>
    <source>
        <strain evidence="3">St_USA</strain>
    </source>
</reference>
<name>A0A6G7NRY6_9VIRU</name>
<evidence type="ECO:0000256" key="1">
    <source>
        <dbReference type="SAM" id="MobiDB-lite"/>
    </source>
</evidence>
<protein>
    <submittedName>
        <fullName evidence="3">Uncharacterized protein</fullName>
    </submittedName>
</protein>
<keyword evidence="2" id="KW-0812">Transmembrane</keyword>
<feature type="transmembrane region" description="Helical" evidence="2">
    <location>
        <begin position="527"/>
        <end position="547"/>
    </location>
</feature>